<dbReference type="Gene3D" id="3.40.605.10">
    <property type="entry name" value="Aldehyde Dehydrogenase, Chain A, domain 1"/>
    <property type="match status" value="1"/>
</dbReference>
<proteinExistence type="inferred from homology"/>
<evidence type="ECO:0000259" key="4">
    <source>
        <dbReference type="Pfam" id="PF00171"/>
    </source>
</evidence>
<dbReference type="FunFam" id="3.40.309.10:FF:000009">
    <property type="entry name" value="Aldehyde dehydrogenase A"/>
    <property type="match status" value="1"/>
</dbReference>
<dbReference type="InterPro" id="IPR016163">
    <property type="entry name" value="Ald_DH_C"/>
</dbReference>
<dbReference type="Proteomes" id="UP000298213">
    <property type="component" value="Unassembled WGS sequence"/>
</dbReference>
<comment type="similarity">
    <text evidence="1">Belongs to the aldehyde dehydrogenase family.</text>
</comment>
<dbReference type="OrthoDB" id="9802947at2"/>
<dbReference type="GO" id="GO:0004030">
    <property type="term" value="F:aldehyde dehydrogenase [NAD(P)+] activity"/>
    <property type="evidence" value="ECO:0007669"/>
    <property type="project" value="InterPro"/>
</dbReference>
<organism evidence="5 6">
    <name type="scientific">Sphingomonas parva</name>
    <dbReference type="NCBI Taxonomy" id="2555898"/>
    <lineage>
        <taxon>Bacteria</taxon>
        <taxon>Pseudomonadati</taxon>
        <taxon>Pseudomonadota</taxon>
        <taxon>Alphaproteobacteria</taxon>
        <taxon>Sphingomonadales</taxon>
        <taxon>Sphingomonadaceae</taxon>
        <taxon>Sphingomonas</taxon>
    </lineage>
</organism>
<dbReference type="RefSeq" id="WP_135088861.1">
    <property type="nucleotide sequence ID" value="NZ_SPDV01000036.1"/>
</dbReference>
<keyword evidence="3" id="KW-0560">Oxidoreductase</keyword>
<feature type="domain" description="Aldehyde dehydrogenase" evidence="4">
    <location>
        <begin position="2"/>
        <end position="450"/>
    </location>
</feature>
<dbReference type="Pfam" id="PF00171">
    <property type="entry name" value="Aldedh"/>
    <property type="match status" value="1"/>
</dbReference>
<sequence length="466" mass="49505">MFRSVNPATGAEIATYPELTPAELDAKLARAAAAFRHWRTTPLEERTALLARIADRFEVERERLARMASLEMGKTLATALAEVDKCAAGFRVYAEHGPAMLAPKRQSLTGGGTAELHWLPIGPVLAIMPWNFPYWQAVRFLAPAIMAGNVGLLKHASIVQGVAGLLEEMVTAAGAPDGLFQNLAIKSSAVAGVIADDRIAAVTLTGSEAAGASVAEAAGRALKKVVLELGGSDPFIVMPSADLDAAVAQAVKARIQNSGQSCICAKRMIVHADVYDAFMARFSDGMRAVKAGDPFDPAIDMGPLSSFEQRDTVLEQLEEAKSLGATLLFGGEPTADGAYLSAGILTDVPLDSPLMHEEIFGPIAMVFRAADIDEAIRIANDIPFGLGSSVWTRDEGEQRRFVRDIEAGMTAINQMLASSPEAPFGGIKRSGHGRELGPYGMHEFMNLKTVMYAADAPLGARTNALD</sequence>
<evidence type="ECO:0000256" key="2">
    <source>
        <dbReference type="ARBA" id="ARBA00022857"/>
    </source>
</evidence>
<dbReference type="FunFam" id="3.40.605.10:FF:000012">
    <property type="entry name" value="NAD-dependent succinate-semialdehyde dehydrogenase"/>
    <property type="match status" value="1"/>
</dbReference>
<dbReference type="CDD" id="cd07100">
    <property type="entry name" value="ALDH_SSADH1_GabD1"/>
    <property type="match status" value="1"/>
</dbReference>
<evidence type="ECO:0000313" key="6">
    <source>
        <dbReference type="Proteomes" id="UP000298213"/>
    </source>
</evidence>
<dbReference type="InterPro" id="IPR047110">
    <property type="entry name" value="GABD/Sad-like"/>
</dbReference>
<reference evidence="5 6" key="1">
    <citation type="submission" date="2019-03" db="EMBL/GenBank/DDBJ databases">
        <title>Genome sequence of Sphingomonas sp. 17J27-24.</title>
        <authorList>
            <person name="Kim M."/>
            <person name="Maeng S."/>
            <person name="Sathiyaraj S."/>
        </authorList>
    </citation>
    <scope>NUCLEOTIDE SEQUENCE [LARGE SCALE GENOMIC DNA]</scope>
    <source>
        <strain evidence="5 6">17J27-24</strain>
    </source>
</reference>
<dbReference type="InterPro" id="IPR044148">
    <property type="entry name" value="ALDH_GabD1-like"/>
</dbReference>
<keyword evidence="2" id="KW-0521">NADP</keyword>
<dbReference type="GO" id="GO:0004777">
    <property type="term" value="F:succinate-semialdehyde dehydrogenase (NAD+) activity"/>
    <property type="evidence" value="ECO:0007669"/>
    <property type="project" value="TreeGrafter"/>
</dbReference>
<dbReference type="PANTHER" id="PTHR43217:SF1">
    <property type="entry name" value="SUCCINATE SEMIALDEHYDE DEHYDROGENASE [NAD(P)+] SAD"/>
    <property type="match status" value="1"/>
</dbReference>
<dbReference type="PANTHER" id="PTHR43217">
    <property type="entry name" value="SUCCINATE SEMIALDEHYDE DEHYDROGENASE [NAD(P)+] SAD"/>
    <property type="match status" value="1"/>
</dbReference>
<dbReference type="InterPro" id="IPR015590">
    <property type="entry name" value="Aldehyde_DH_dom"/>
</dbReference>
<dbReference type="SUPFAM" id="SSF53720">
    <property type="entry name" value="ALDH-like"/>
    <property type="match status" value="1"/>
</dbReference>
<gene>
    <name evidence="5" type="ORF">E2493_16350</name>
</gene>
<accession>A0A4Y8ZMD0</accession>
<dbReference type="EMBL" id="SPDV01000036">
    <property type="protein sequence ID" value="TFI57151.1"/>
    <property type="molecule type" value="Genomic_DNA"/>
</dbReference>
<dbReference type="Gene3D" id="3.40.309.10">
    <property type="entry name" value="Aldehyde Dehydrogenase, Chain A, domain 2"/>
    <property type="match status" value="1"/>
</dbReference>
<dbReference type="InterPro" id="IPR016162">
    <property type="entry name" value="Ald_DH_N"/>
</dbReference>
<dbReference type="InterPro" id="IPR016161">
    <property type="entry name" value="Ald_DH/histidinol_DH"/>
</dbReference>
<evidence type="ECO:0000256" key="3">
    <source>
        <dbReference type="ARBA" id="ARBA00023002"/>
    </source>
</evidence>
<name>A0A4Y8ZMD0_9SPHN</name>
<comment type="caution">
    <text evidence="5">The sequence shown here is derived from an EMBL/GenBank/DDBJ whole genome shotgun (WGS) entry which is preliminary data.</text>
</comment>
<evidence type="ECO:0000313" key="5">
    <source>
        <dbReference type="EMBL" id="TFI57151.1"/>
    </source>
</evidence>
<dbReference type="AlphaFoldDB" id="A0A4Y8ZMD0"/>
<protein>
    <submittedName>
        <fullName evidence="5">NAD-dependent succinate-semialdehyde dehydrogenase</fullName>
    </submittedName>
</protein>
<evidence type="ECO:0000256" key="1">
    <source>
        <dbReference type="ARBA" id="ARBA00009986"/>
    </source>
</evidence>
<keyword evidence="6" id="KW-1185">Reference proteome</keyword>